<dbReference type="SUPFAM" id="SSF53383">
    <property type="entry name" value="PLP-dependent transferases"/>
    <property type="match status" value="1"/>
</dbReference>
<gene>
    <name evidence="3" type="ORF">AT746_18350</name>
</gene>
<accession>A0A0U2ZAV6</accession>
<dbReference type="GO" id="GO:0016829">
    <property type="term" value="F:lyase activity"/>
    <property type="evidence" value="ECO:0007669"/>
    <property type="project" value="UniProtKB-KW"/>
</dbReference>
<keyword evidence="3" id="KW-0456">Lyase</keyword>
<organism evidence="3 4">
    <name type="scientific">Lacimicrobium alkaliphilum</name>
    <dbReference type="NCBI Taxonomy" id="1526571"/>
    <lineage>
        <taxon>Bacteria</taxon>
        <taxon>Pseudomonadati</taxon>
        <taxon>Pseudomonadota</taxon>
        <taxon>Gammaproteobacteria</taxon>
        <taxon>Alteromonadales</taxon>
        <taxon>Alteromonadaceae</taxon>
        <taxon>Lacimicrobium</taxon>
    </lineage>
</organism>
<protein>
    <submittedName>
        <fullName evidence="3">Selenocysteine lyase</fullName>
    </submittedName>
</protein>
<dbReference type="KEGG" id="lal:AT746_18350"/>
<dbReference type="Gene3D" id="3.90.1150.10">
    <property type="entry name" value="Aspartate Aminotransferase, domain 1"/>
    <property type="match status" value="1"/>
</dbReference>
<dbReference type="RefSeq" id="WP_062483409.1">
    <property type="nucleotide sequence ID" value="NZ_CP013650.1"/>
</dbReference>
<dbReference type="STRING" id="1526571.AT746_18350"/>
<dbReference type="Gene3D" id="3.40.640.10">
    <property type="entry name" value="Type I PLP-dependent aspartate aminotransferase-like (Major domain)"/>
    <property type="match status" value="1"/>
</dbReference>
<feature type="domain" description="Aminotransferase class V" evidence="2">
    <location>
        <begin position="52"/>
        <end position="361"/>
    </location>
</feature>
<sequence length="387" mass="44770">MYQHLYRRFLEANKGKQHFACHSHHYWPDITRDAMLKYWDDSARMVDDKWEHIFSRRIPAVQKKIASTLNTGASQQLVFAPNTHELLYRILSCLDWCKPLRVLTTDSEFHSFNRQIHRLNERQTLQLTQIPTLPFADFEPRFANAIQNGQPNLIFISQVFFNSGLAVCDLERLVNLAPSHSIFVIDGYHGFMALPTDLSAIADRVFYLAGSYKYAQGGEGCCFMHVPTGCELRPEYTGWFAEFGELDQPKDGQVNYSKDGMRFAGSTMDFSALYRLESVLNLYAEMQLTVDHIHYYIQRLQKAFLQQLEDIAHPELNSNNLLMTNPAHHGHFLTFRLSCADKVQTLHRMLKQRGIITDARGDRLRFGFALYQNADEFDLSALEQVNE</sequence>
<dbReference type="AlphaFoldDB" id="A0A0U2ZAV6"/>
<evidence type="ECO:0000313" key="4">
    <source>
        <dbReference type="Proteomes" id="UP000068447"/>
    </source>
</evidence>
<evidence type="ECO:0000259" key="2">
    <source>
        <dbReference type="Pfam" id="PF00266"/>
    </source>
</evidence>
<name>A0A0U2ZAV6_9ALTE</name>
<dbReference type="InterPro" id="IPR015421">
    <property type="entry name" value="PyrdxlP-dep_Trfase_major"/>
</dbReference>
<reference evidence="3 4" key="1">
    <citation type="submission" date="2015-12" db="EMBL/GenBank/DDBJ databases">
        <title>Complete genome of Lacimicrobium alkaliphilum KCTC 32984.</title>
        <authorList>
            <person name="Kim S.-G."/>
            <person name="Lee Y.-J."/>
        </authorList>
    </citation>
    <scope>NUCLEOTIDE SEQUENCE [LARGE SCALE GENOMIC DNA]</scope>
    <source>
        <strain evidence="3 4">YelD216</strain>
    </source>
</reference>
<evidence type="ECO:0000256" key="1">
    <source>
        <dbReference type="ARBA" id="ARBA00022898"/>
    </source>
</evidence>
<dbReference type="InterPro" id="IPR015424">
    <property type="entry name" value="PyrdxlP-dep_Trfase"/>
</dbReference>
<proteinExistence type="predicted"/>
<dbReference type="OrthoDB" id="5501089at2"/>
<dbReference type="PANTHER" id="PTHR43586">
    <property type="entry name" value="CYSTEINE DESULFURASE"/>
    <property type="match status" value="1"/>
</dbReference>
<dbReference type="EMBL" id="CP013650">
    <property type="protein sequence ID" value="ALT00036.1"/>
    <property type="molecule type" value="Genomic_DNA"/>
</dbReference>
<keyword evidence="4" id="KW-1185">Reference proteome</keyword>
<evidence type="ECO:0000313" key="3">
    <source>
        <dbReference type="EMBL" id="ALT00036.1"/>
    </source>
</evidence>
<dbReference type="Pfam" id="PF00266">
    <property type="entry name" value="Aminotran_5"/>
    <property type="match status" value="1"/>
</dbReference>
<dbReference type="Proteomes" id="UP000068447">
    <property type="component" value="Chromosome"/>
</dbReference>
<dbReference type="PANTHER" id="PTHR43586:SF4">
    <property type="entry name" value="ISOPENICILLIN N EPIMERASE"/>
    <property type="match status" value="1"/>
</dbReference>
<dbReference type="InterPro" id="IPR000192">
    <property type="entry name" value="Aminotrans_V_dom"/>
</dbReference>
<keyword evidence="1" id="KW-0663">Pyridoxal phosphate</keyword>
<dbReference type="InterPro" id="IPR015422">
    <property type="entry name" value="PyrdxlP-dep_Trfase_small"/>
</dbReference>